<accession>A0A916E6G8</accession>
<dbReference type="AlphaFoldDB" id="A0A916E6G8"/>
<protein>
    <submittedName>
        <fullName evidence="1">Uncharacterized protein</fullName>
    </submittedName>
</protein>
<organism evidence="1 2">
    <name type="scientific">Rhizophagus irregularis</name>
    <dbReference type="NCBI Taxonomy" id="588596"/>
    <lineage>
        <taxon>Eukaryota</taxon>
        <taxon>Fungi</taxon>
        <taxon>Fungi incertae sedis</taxon>
        <taxon>Mucoromycota</taxon>
        <taxon>Glomeromycotina</taxon>
        <taxon>Glomeromycetes</taxon>
        <taxon>Glomerales</taxon>
        <taxon>Glomeraceae</taxon>
        <taxon>Rhizophagus</taxon>
    </lineage>
</organism>
<dbReference type="OrthoDB" id="2444103at2759"/>
<evidence type="ECO:0000313" key="2">
    <source>
        <dbReference type="Proteomes" id="UP000684084"/>
    </source>
</evidence>
<sequence>MNGREVPKGMRIPETEPLIQNYPSTCYTSRKIDYSAKLNEILNQEELSSKIMINDSESISSENFENCRISISKIGKYFKFSE</sequence>
<comment type="caution">
    <text evidence="1">The sequence shown here is derived from an EMBL/GenBank/DDBJ whole genome shotgun (WGS) entry which is preliminary data.</text>
</comment>
<reference evidence="1" key="1">
    <citation type="submission" date="2020-05" db="EMBL/GenBank/DDBJ databases">
        <authorList>
            <person name="Rincon C."/>
            <person name="Sanders R I."/>
            <person name="Robbins C."/>
            <person name="Chaturvedi A."/>
        </authorList>
    </citation>
    <scope>NUCLEOTIDE SEQUENCE</scope>
    <source>
        <strain evidence="1">CHB12</strain>
    </source>
</reference>
<name>A0A916E6G8_9GLOM</name>
<proteinExistence type="predicted"/>
<dbReference type="EMBL" id="CAGKOT010000020">
    <property type="protein sequence ID" value="CAB5364566.1"/>
    <property type="molecule type" value="Genomic_DNA"/>
</dbReference>
<evidence type="ECO:0000313" key="1">
    <source>
        <dbReference type="EMBL" id="CAB5364566.1"/>
    </source>
</evidence>
<dbReference type="Proteomes" id="UP000684084">
    <property type="component" value="Unassembled WGS sequence"/>
</dbReference>
<gene>
    <name evidence="1" type="ORF">CHRIB12_LOCUS10004</name>
</gene>